<dbReference type="Proteomes" id="UP000007800">
    <property type="component" value="Unassembled WGS sequence"/>
</dbReference>
<dbReference type="AlphaFoldDB" id="C5KPN8"/>
<dbReference type="GeneID" id="9042526"/>
<evidence type="ECO:0000313" key="1">
    <source>
        <dbReference type="EMBL" id="EEQ98828.1"/>
    </source>
</evidence>
<dbReference type="EMBL" id="GG686213">
    <property type="protein sequence ID" value="EEQ98828.1"/>
    <property type="molecule type" value="Genomic_DNA"/>
</dbReference>
<accession>C5KPN8</accession>
<sequence length="98" mass="9768">MPFDPLSGLSVLGVAKAAVIPLKLACAGGASSGTHAVPVVAAATHLLEPSSLAVKASAMLGSKTGAAAATGTVAPQGQSIIDSGQDHPFWWRVTHEVR</sequence>
<name>C5KPN8_PERM5</name>
<evidence type="ECO:0000313" key="3">
    <source>
        <dbReference type="Proteomes" id="UP000007800"/>
    </source>
</evidence>
<dbReference type="RefSeq" id="XP_002781762.1">
    <property type="nucleotide sequence ID" value="XM_002781716.1"/>
</dbReference>
<gene>
    <name evidence="1" type="ORF">Pmar_PMAR007209</name>
    <name evidence="2" type="ORF">Pmar_PMAR017825</name>
</gene>
<dbReference type="GeneID" id="9062956"/>
<keyword evidence="3" id="KW-1185">Reference proteome</keyword>
<reference evidence="2 3" key="1">
    <citation type="submission" date="2008-07" db="EMBL/GenBank/DDBJ databases">
        <authorList>
            <person name="El-Sayed N."/>
            <person name="Caler E."/>
            <person name="Inman J."/>
            <person name="Amedeo P."/>
            <person name="Hass B."/>
            <person name="Wortman J."/>
        </authorList>
    </citation>
    <scope>NUCLEOTIDE SEQUENCE [LARGE SCALE GENOMIC DNA]</scope>
    <source>
        <strain evidence="2">ATCC 50983</strain>
        <strain evidence="3">ATCC 50983 / TXsc</strain>
    </source>
</reference>
<dbReference type="EMBL" id="GG675175">
    <property type="protein sequence ID" value="EER13557.1"/>
    <property type="molecule type" value="Genomic_DNA"/>
</dbReference>
<dbReference type="OrthoDB" id="453481at2759"/>
<protein>
    <submittedName>
        <fullName evidence="2">Uncharacterized protein</fullName>
    </submittedName>
</protein>
<dbReference type="RefSeq" id="XP_002766111.1">
    <property type="nucleotide sequence ID" value="XM_002766065.1"/>
</dbReference>
<proteinExistence type="predicted"/>
<organism evidence="3">
    <name type="scientific">Perkinsus marinus (strain ATCC 50983 / TXsc)</name>
    <dbReference type="NCBI Taxonomy" id="423536"/>
    <lineage>
        <taxon>Eukaryota</taxon>
        <taxon>Sar</taxon>
        <taxon>Alveolata</taxon>
        <taxon>Perkinsozoa</taxon>
        <taxon>Perkinsea</taxon>
        <taxon>Perkinsida</taxon>
        <taxon>Perkinsidae</taxon>
        <taxon>Perkinsus</taxon>
    </lineage>
</organism>
<evidence type="ECO:0000313" key="2">
    <source>
        <dbReference type="EMBL" id="EER13557.1"/>
    </source>
</evidence>